<evidence type="ECO:0000313" key="24">
    <source>
        <dbReference type="Proteomes" id="UP000186698"/>
    </source>
</evidence>
<dbReference type="SMART" id="SM00219">
    <property type="entry name" value="TyrKc"/>
    <property type="match status" value="1"/>
</dbReference>
<dbReference type="InterPro" id="IPR050122">
    <property type="entry name" value="RTK"/>
</dbReference>
<keyword evidence="7" id="KW-0418">Kinase</keyword>
<dbReference type="GO" id="GO:0016477">
    <property type="term" value="P:cell migration"/>
    <property type="evidence" value="ECO:0000318"/>
    <property type="project" value="GO_Central"/>
</dbReference>
<dbReference type="SUPFAM" id="SSF48726">
    <property type="entry name" value="Immunoglobulin"/>
    <property type="match status" value="4"/>
</dbReference>
<dbReference type="PROSITE" id="PS50011">
    <property type="entry name" value="PROTEIN_KINASE_DOM"/>
    <property type="match status" value="1"/>
</dbReference>
<evidence type="ECO:0000256" key="15">
    <source>
        <dbReference type="ARBA" id="ARBA00023319"/>
    </source>
</evidence>
<reference evidence="25" key="2">
    <citation type="submission" date="2025-08" db="UniProtKB">
        <authorList>
            <consortium name="RefSeq"/>
        </authorList>
    </citation>
    <scope>IDENTIFICATION</scope>
    <source>
        <strain evidence="25">J_2021</strain>
        <tissue evidence="25">Erythrocytes</tissue>
    </source>
</reference>
<dbReference type="EC" id="2.7.10.1" evidence="2"/>
<evidence type="ECO:0000256" key="17">
    <source>
        <dbReference type="PIRSR" id="PIRSR000615-2"/>
    </source>
</evidence>
<dbReference type="PANTHER" id="PTHR24416:SF47">
    <property type="entry name" value="MACROPHAGE COLONY-STIMULATING FACTOR 1 RECEPTOR"/>
    <property type="match status" value="1"/>
</dbReference>
<feature type="site" description="Important for interaction with phosphotyrosine-binding proteins" evidence="19">
    <location>
        <position position="745"/>
    </location>
</feature>
<dbReference type="FunFam" id="1.10.510.10:FF:000177">
    <property type="entry name" value="Mast/stem cell growth factor receptor"/>
    <property type="match status" value="1"/>
</dbReference>
<dbReference type="GO" id="GO:1990682">
    <property type="term" value="C:CSF1-CSF1R complex"/>
    <property type="evidence" value="ECO:0000318"/>
    <property type="project" value="GO_Central"/>
</dbReference>
<evidence type="ECO:0000256" key="6">
    <source>
        <dbReference type="ARBA" id="ARBA00022741"/>
    </source>
</evidence>
<dbReference type="PRINTS" id="PR00109">
    <property type="entry name" value="TYRKINASE"/>
</dbReference>
<evidence type="ECO:0000256" key="8">
    <source>
        <dbReference type="ARBA" id="ARBA00022840"/>
    </source>
</evidence>
<dbReference type="InterPro" id="IPR003598">
    <property type="entry name" value="Ig_sub2"/>
</dbReference>
<dbReference type="Gene3D" id="1.10.510.10">
    <property type="entry name" value="Transferase(Phosphotransferase) domain 1"/>
    <property type="match status" value="1"/>
</dbReference>
<evidence type="ECO:0000256" key="14">
    <source>
        <dbReference type="ARBA" id="ARBA00023180"/>
    </source>
</evidence>
<feature type="domain" description="Protein kinase" evidence="22">
    <location>
        <begin position="365"/>
        <end position="740"/>
    </location>
</feature>
<dbReference type="InterPro" id="IPR036179">
    <property type="entry name" value="Ig-like_dom_sf"/>
</dbReference>
<keyword evidence="15" id="KW-0393">Immunoglobulin domain</keyword>
<feature type="domain" description="Ig-like" evidence="23">
    <location>
        <begin position="199"/>
        <end position="290"/>
    </location>
</feature>
<evidence type="ECO:0000256" key="2">
    <source>
        <dbReference type="ARBA" id="ARBA00011902"/>
    </source>
</evidence>
<evidence type="ECO:0000256" key="11">
    <source>
        <dbReference type="ARBA" id="ARBA00023137"/>
    </source>
</evidence>
<dbReference type="InterPro" id="IPR000719">
    <property type="entry name" value="Prot_kinase_dom"/>
</dbReference>
<dbReference type="GO" id="GO:0030316">
    <property type="term" value="P:osteoclast differentiation"/>
    <property type="evidence" value="ECO:0000318"/>
    <property type="project" value="GO_Central"/>
</dbReference>
<keyword evidence="6 17" id="KW-0547">Nucleotide-binding</keyword>
<feature type="active site" description="Proton acceptor" evidence="16">
    <location>
        <position position="601"/>
    </location>
</feature>
<feature type="chain" id="PRO_5035321466" description="receptor protein-tyrosine kinase" evidence="21">
    <location>
        <begin position="20"/>
        <end position="775"/>
    </location>
</feature>
<evidence type="ECO:0000313" key="25">
    <source>
        <dbReference type="RefSeq" id="XP_041444958.1"/>
    </source>
</evidence>
<evidence type="ECO:0000259" key="22">
    <source>
        <dbReference type="PROSITE" id="PS50011"/>
    </source>
</evidence>
<dbReference type="GO" id="GO:0046872">
    <property type="term" value="F:metal ion binding"/>
    <property type="evidence" value="ECO:0007669"/>
    <property type="project" value="UniProtKB-KW"/>
</dbReference>
<keyword evidence="3" id="KW-0597">Phosphoprotein</keyword>
<keyword evidence="18" id="KW-0479">Metal-binding</keyword>
<sequence>MYPALIAVLVTTIVYYGMATPVIKEGGELIVNAGKQVTLTCSGNQTVKWDIKSKKWSVKQFENFSELKIKSPSYKETRSYRCVYNDTQNSGMASVHLYVKDEQNYWNTPQGSLIKVVEGKDATLPCLITDPSIPKTNIQLESSSLNSANISFDYHKGFTIHGVQPNNDGHYICKATVNSHVRKSLQMTLHVTNVPRFPPNITLEPEEEIRIKGEAFKITCSANAEELPELRWETPVANYSFNNYTSFDLPHWTSNSTLYIPKVNFTDSGNYTCTGYYPEFEAKQNRRTTSLHVIEEGYVRLTSSSDSRIELKAGESASMKVQIEAYPSQLSWAWVHENLGNQSNVSSQAMVKPDGHYRNVSILMLNRIQDYEEGSYSFTAQNARAIASMTFKIVLKRPPMVEIKASINDRYICTASGYPLPKIVWSQCEINENCLENTKPPMTNYIIINETTVASNLTVAQNITSIECKASNSVGENSEKKEIPKTLPTEKTKENTIFTPLVTSSMILAGIFIVLSAFLYYKYQQSTLYLLFSDSGFLSKGTDSYVEMKPASFLSSQSDSLIDEKDTDDILPVDLYDLLSFSFQVAQGMSFLAAKNCIHRDVAARNVLVSHGRVVKICDFGLARDIENDSNYVVKGNARLPVKWMAPESIFDCVYTVQSDVWSYGILLWEMFSLGRSPYPGIVVNRKFYKMIKEGYKMDCPDYAPLEIYHIMKTCWDLEPTHRPTFNQISGLISKQMNLLNNQDYANITEDQVQECMENKRDNQPLFKGNNYQFC</sequence>
<feature type="transmembrane region" description="Helical" evidence="20">
    <location>
        <begin position="497"/>
        <end position="521"/>
    </location>
</feature>
<dbReference type="InterPro" id="IPR008266">
    <property type="entry name" value="Tyr_kinase_AS"/>
</dbReference>
<feature type="domain" description="Ig-like" evidence="23">
    <location>
        <begin position="398"/>
        <end position="484"/>
    </location>
</feature>
<dbReference type="SMART" id="SM00409">
    <property type="entry name" value="IG"/>
    <property type="match status" value="4"/>
</dbReference>
<dbReference type="PROSITE" id="PS00109">
    <property type="entry name" value="PROTEIN_KINASE_TYR"/>
    <property type="match status" value="1"/>
</dbReference>
<dbReference type="AlphaFoldDB" id="A0A8J1MUC7"/>
<feature type="domain" description="Ig-like" evidence="23">
    <location>
        <begin position="109"/>
        <end position="188"/>
    </location>
</feature>
<dbReference type="GO" id="GO:0007169">
    <property type="term" value="P:cell surface receptor protein tyrosine kinase signaling pathway"/>
    <property type="evidence" value="ECO:0000318"/>
    <property type="project" value="GO_Central"/>
</dbReference>
<dbReference type="InterPro" id="IPR007110">
    <property type="entry name" value="Ig-like_dom"/>
</dbReference>
<dbReference type="InterPro" id="IPR020635">
    <property type="entry name" value="Tyr_kinase_cat_dom"/>
</dbReference>
<keyword evidence="18" id="KW-0460">Magnesium</keyword>
<dbReference type="InterPro" id="IPR003599">
    <property type="entry name" value="Ig_sub"/>
</dbReference>
<dbReference type="PROSITE" id="PS50835">
    <property type="entry name" value="IG_LIKE"/>
    <property type="match status" value="4"/>
</dbReference>
<dbReference type="SMART" id="SM00408">
    <property type="entry name" value="IGc2"/>
    <property type="match status" value="2"/>
</dbReference>
<feature type="signal peptide" evidence="21">
    <location>
        <begin position="1"/>
        <end position="19"/>
    </location>
</feature>
<keyword evidence="9 20" id="KW-1133">Transmembrane helix</keyword>
<evidence type="ECO:0000256" key="12">
    <source>
        <dbReference type="ARBA" id="ARBA00023157"/>
    </source>
</evidence>
<evidence type="ECO:0000256" key="18">
    <source>
        <dbReference type="PIRSR" id="PIRSR000615-3"/>
    </source>
</evidence>
<dbReference type="Gene3D" id="2.60.40.10">
    <property type="entry name" value="Immunoglobulins"/>
    <property type="match status" value="5"/>
</dbReference>
<name>A0A8J1MUC7_XENLA</name>
<reference evidence="24" key="1">
    <citation type="submission" date="2024-06" db="UniProtKB">
        <authorList>
            <consortium name="RefSeq"/>
        </authorList>
    </citation>
    <scope>NUCLEOTIDE SEQUENCE [LARGE SCALE GENOMIC DNA]</scope>
    <source>
        <strain evidence="24">J_2021</strain>
    </source>
</reference>
<gene>
    <name evidence="25" type="primary">LOC101243554</name>
</gene>
<comment type="subcellular location">
    <subcellularLocation>
        <location evidence="1">Membrane</location>
        <topology evidence="1">Single-pass type I membrane protein</topology>
    </subcellularLocation>
</comment>
<evidence type="ECO:0000256" key="4">
    <source>
        <dbReference type="ARBA" id="ARBA00022679"/>
    </source>
</evidence>
<dbReference type="RefSeq" id="XP_041444958.1">
    <property type="nucleotide sequence ID" value="XM_041589024.1"/>
</dbReference>
<evidence type="ECO:0000256" key="20">
    <source>
        <dbReference type="SAM" id="Phobius"/>
    </source>
</evidence>
<dbReference type="KEGG" id="xla:101243554"/>
<protein>
    <recommendedName>
        <fullName evidence="2">receptor protein-tyrosine kinase</fullName>
        <ecNumber evidence="2">2.7.10.1</ecNumber>
    </recommendedName>
</protein>
<feature type="binding site" evidence="18">
    <location>
        <position position="606"/>
    </location>
    <ligand>
        <name>Mg(2+)</name>
        <dbReference type="ChEBI" id="CHEBI:18420"/>
    </ligand>
</feature>
<accession>A0A8J1MUC7</accession>
<keyword evidence="21" id="KW-0732">Signal</keyword>
<evidence type="ECO:0000256" key="16">
    <source>
        <dbReference type="PIRSR" id="PIRSR000615-1"/>
    </source>
</evidence>
<keyword evidence="13 25" id="KW-0675">Receptor</keyword>
<evidence type="ECO:0000256" key="9">
    <source>
        <dbReference type="ARBA" id="ARBA00022989"/>
    </source>
</evidence>
<dbReference type="GO" id="GO:0005886">
    <property type="term" value="C:plasma membrane"/>
    <property type="evidence" value="ECO:0000318"/>
    <property type="project" value="GO_Central"/>
</dbReference>
<keyword evidence="24" id="KW-1185">Reference proteome</keyword>
<dbReference type="GO" id="GO:0008284">
    <property type="term" value="P:positive regulation of cell population proliferation"/>
    <property type="evidence" value="ECO:0000318"/>
    <property type="project" value="GO_Central"/>
</dbReference>
<keyword evidence="11" id="KW-0829">Tyrosine-protein kinase</keyword>
<dbReference type="InterPro" id="IPR013783">
    <property type="entry name" value="Ig-like_fold"/>
</dbReference>
<keyword evidence="4" id="KW-0808">Transferase</keyword>
<keyword evidence="14" id="KW-0325">Glycoprotein</keyword>
<dbReference type="GO" id="GO:0019838">
    <property type="term" value="F:growth factor binding"/>
    <property type="evidence" value="ECO:0000318"/>
    <property type="project" value="GO_Central"/>
</dbReference>
<dbReference type="Pfam" id="PF13927">
    <property type="entry name" value="Ig_3"/>
    <property type="match status" value="1"/>
</dbReference>
<keyword evidence="5 20" id="KW-0812">Transmembrane</keyword>
<dbReference type="InterPro" id="IPR011009">
    <property type="entry name" value="Kinase-like_dom_sf"/>
</dbReference>
<feature type="binding site" evidence="17">
    <location>
        <position position="605"/>
    </location>
    <ligand>
        <name>ATP</name>
        <dbReference type="ChEBI" id="CHEBI:30616"/>
    </ligand>
</feature>
<dbReference type="PANTHER" id="PTHR24416">
    <property type="entry name" value="TYROSINE-PROTEIN KINASE RECEPTOR"/>
    <property type="match status" value="1"/>
</dbReference>
<dbReference type="OrthoDB" id="6077854at2759"/>
<dbReference type="PIRSF" id="PIRSF000615">
    <property type="entry name" value="TyrPK_CSF1-R"/>
    <property type="match status" value="1"/>
</dbReference>
<dbReference type="SUPFAM" id="SSF56112">
    <property type="entry name" value="Protein kinase-like (PK-like)"/>
    <property type="match status" value="1"/>
</dbReference>
<dbReference type="GO" id="GO:0005011">
    <property type="term" value="F:macrophage colony-stimulating factor receptor activity"/>
    <property type="evidence" value="ECO:0000318"/>
    <property type="project" value="GO_Central"/>
</dbReference>
<keyword evidence="12" id="KW-1015">Disulfide bond</keyword>
<evidence type="ECO:0000256" key="3">
    <source>
        <dbReference type="ARBA" id="ARBA00022553"/>
    </source>
</evidence>
<feature type="binding site" evidence="18">
    <location>
        <position position="619"/>
    </location>
    <ligand>
        <name>Mg(2+)</name>
        <dbReference type="ChEBI" id="CHEBI:18420"/>
    </ligand>
</feature>
<dbReference type="GO" id="GO:0043408">
    <property type="term" value="P:regulation of MAPK cascade"/>
    <property type="evidence" value="ECO:0000318"/>
    <property type="project" value="GO_Central"/>
</dbReference>
<dbReference type="Proteomes" id="UP000186698">
    <property type="component" value="Chromosome 3S"/>
</dbReference>
<dbReference type="GO" id="GO:0043235">
    <property type="term" value="C:receptor complex"/>
    <property type="evidence" value="ECO:0000318"/>
    <property type="project" value="GO_Central"/>
</dbReference>
<evidence type="ECO:0000256" key="21">
    <source>
        <dbReference type="SAM" id="SignalP"/>
    </source>
</evidence>
<evidence type="ECO:0000256" key="7">
    <source>
        <dbReference type="ARBA" id="ARBA00022777"/>
    </source>
</evidence>
<evidence type="ECO:0000256" key="13">
    <source>
        <dbReference type="ARBA" id="ARBA00023170"/>
    </source>
</evidence>
<feature type="domain" description="Ig-like" evidence="23">
    <location>
        <begin position="3"/>
        <end position="98"/>
    </location>
</feature>
<keyword evidence="8 17" id="KW-0067">ATP-binding</keyword>
<evidence type="ECO:0000259" key="23">
    <source>
        <dbReference type="PROSITE" id="PS50835"/>
    </source>
</evidence>
<dbReference type="InterPro" id="IPR001245">
    <property type="entry name" value="Ser-Thr/Tyr_kinase_cat_dom"/>
</dbReference>
<dbReference type="GO" id="GO:0005524">
    <property type="term" value="F:ATP binding"/>
    <property type="evidence" value="ECO:0007669"/>
    <property type="project" value="UniProtKB-KW"/>
</dbReference>
<evidence type="ECO:0000256" key="5">
    <source>
        <dbReference type="ARBA" id="ARBA00022692"/>
    </source>
</evidence>
<dbReference type="GO" id="GO:0030335">
    <property type="term" value="P:positive regulation of cell migration"/>
    <property type="evidence" value="ECO:0000318"/>
    <property type="project" value="GO_Central"/>
</dbReference>
<evidence type="ECO:0000256" key="1">
    <source>
        <dbReference type="ARBA" id="ARBA00004479"/>
    </source>
</evidence>
<evidence type="ECO:0000256" key="10">
    <source>
        <dbReference type="ARBA" id="ARBA00023136"/>
    </source>
</evidence>
<dbReference type="GeneID" id="101243554"/>
<dbReference type="Pfam" id="PF07714">
    <property type="entry name" value="PK_Tyr_Ser-Thr"/>
    <property type="match status" value="1"/>
</dbReference>
<keyword evidence="10 20" id="KW-0472">Membrane</keyword>
<evidence type="ECO:0000256" key="19">
    <source>
        <dbReference type="PIRSR" id="PIRSR000615-4"/>
    </source>
</evidence>
<proteinExistence type="predicted"/>
<organism evidence="24 25">
    <name type="scientific">Xenopus laevis</name>
    <name type="common">African clawed frog</name>
    <dbReference type="NCBI Taxonomy" id="8355"/>
    <lineage>
        <taxon>Eukaryota</taxon>
        <taxon>Metazoa</taxon>
        <taxon>Chordata</taxon>
        <taxon>Craniata</taxon>
        <taxon>Vertebrata</taxon>
        <taxon>Euteleostomi</taxon>
        <taxon>Amphibia</taxon>
        <taxon>Batrachia</taxon>
        <taxon>Anura</taxon>
        <taxon>Pipoidea</taxon>
        <taxon>Pipidae</taxon>
        <taxon>Xenopodinae</taxon>
        <taxon>Xenopus</taxon>
        <taxon>Xenopus</taxon>
    </lineage>
</organism>